<proteinExistence type="predicted"/>
<name>A0ABV5BM18_9LEPT</name>
<keyword evidence="4" id="KW-1185">Reference proteome</keyword>
<organism evidence="3 4">
    <name type="scientific">Leptospira wolffii</name>
    <dbReference type="NCBI Taxonomy" id="409998"/>
    <lineage>
        <taxon>Bacteria</taxon>
        <taxon>Pseudomonadati</taxon>
        <taxon>Spirochaetota</taxon>
        <taxon>Spirochaetia</taxon>
        <taxon>Leptospirales</taxon>
        <taxon>Leptospiraceae</taxon>
        <taxon>Leptospira</taxon>
    </lineage>
</organism>
<dbReference type="EMBL" id="JBHILJ010000002">
    <property type="protein sequence ID" value="MFB5736137.1"/>
    <property type="molecule type" value="Genomic_DNA"/>
</dbReference>
<feature type="compositionally biased region" description="Basic and acidic residues" evidence="1">
    <location>
        <begin position="132"/>
        <end position="155"/>
    </location>
</feature>
<comment type="caution">
    <text evidence="3">The sequence shown here is derived from an EMBL/GenBank/DDBJ whole genome shotgun (WGS) entry which is preliminary data.</text>
</comment>
<evidence type="ECO:0000313" key="3">
    <source>
        <dbReference type="EMBL" id="MFB5736137.1"/>
    </source>
</evidence>
<dbReference type="RefSeq" id="WP_375516807.1">
    <property type="nucleotide sequence ID" value="NZ_JBHILI010000002.1"/>
</dbReference>
<evidence type="ECO:0000313" key="4">
    <source>
        <dbReference type="Proteomes" id="UP001580391"/>
    </source>
</evidence>
<feature type="compositionally biased region" description="Basic residues" evidence="1">
    <location>
        <begin position="156"/>
        <end position="174"/>
    </location>
</feature>
<accession>A0ABV5BM18</accession>
<feature type="transmembrane region" description="Helical" evidence="2">
    <location>
        <begin position="6"/>
        <end position="27"/>
    </location>
</feature>
<keyword evidence="2" id="KW-1133">Transmembrane helix</keyword>
<feature type="compositionally biased region" description="Basic and acidic residues" evidence="1">
    <location>
        <begin position="47"/>
        <end position="56"/>
    </location>
</feature>
<evidence type="ECO:0000256" key="1">
    <source>
        <dbReference type="SAM" id="MobiDB-lite"/>
    </source>
</evidence>
<sequence>MNRDILKILLGGLLILLLGILGIYIFLKGDQISGWIKQRQGSQVEESSSKEREIVSMDKVPNSGGEFPSNQNFDSEPKNKELPSEPSSQPLPKTDYEMPGLGQEKKESKSVRNSEKSETKETTTGSDSSIQQREELREPKTRVKEDKIEYDDIPKYKKTKSSRKSKLYKSKKRRSSDARLNSLERRVVRLEKKLGMKSTKAAPSKKKKLPLSKRVEILEKEVSGLKKKRQTE</sequence>
<protein>
    <recommendedName>
        <fullName evidence="5">Cell division protein ZipA</fullName>
    </recommendedName>
</protein>
<evidence type="ECO:0008006" key="5">
    <source>
        <dbReference type="Google" id="ProtNLM"/>
    </source>
</evidence>
<feature type="region of interest" description="Disordered" evidence="1">
    <location>
        <begin position="40"/>
        <end position="183"/>
    </location>
</feature>
<reference evidence="3 4" key="1">
    <citation type="submission" date="2024-09" db="EMBL/GenBank/DDBJ databases">
        <title>Taxonomic and Genotyping Characterization of Leptospira Strains isolated from Multiple Sources in Colombia highlights the importance of intermediate species.</title>
        <authorList>
            <person name="Torres Higuera L."/>
            <person name="Rojas Tapias D."/>
            <person name="Jimenez Velasquez S."/>
            <person name="Renjifo Ibanez C."/>
        </authorList>
    </citation>
    <scope>NUCLEOTIDE SEQUENCE [LARGE SCALE GENOMIC DNA]</scope>
    <source>
        <strain evidence="3 4">Lep080</strain>
    </source>
</reference>
<keyword evidence="2" id="KW-0812">Transmembrane</keyword>
<feature type="compositionally biased region" description="Basic and acidic residues" evidence="1">
    <location>
        <begin position="103"/>
        <end position="121"/>
    </location>
</feature>
<gene>
    <name evidence="3" type="ORF">ACE5IX_06440</name>
</gene>
<evidence type="ECO:0000256" key="2">
    <source>
        <dbReference type="SAM" id="Phobius"/>
    </source>
</evidence>
<keyword evidence="2" id="KW-0472">Membrane</keyword>
<dbReference type="Proteomes" id="UP001580391">
    <property type="component" value="Unassembled WGS sequence"/>
</dbReference>